<dbReference type="InterPro" id="IPR051693">
    <property type="entry name" value="UPF0046_metallophosphoest"/>
</dbReference>
<comment type="caution">
    <text evidence="1">The sequence shown here is derived from an EMBL/GenBank/DDBJ whole genome shotgun (WGS) entry which is preliminary data.</text>
</comment>
<dbReference type="PANTHER" id="PTHR12905:SF0">
    <property type="entry name" value="CALCINEURIN-LIKE PHOSPHOESTERASE DOMAIN-CONTAINING PROTEIN"/>
    <property type="match status" value="1"/>
</dbReference>
<dbReference type="InterPro" id="IPR029052">
    <property type="entry name" value="Metallo-depent_PP-like"/>
</dbReference>
<reference evidence="1" key="1">
    <citation type="journal article" date="2021" name="PeerJ">
        <title>Extensive microbial diversity within the chicken gut microbiome revealed by metagenomics and culture.</title>
        <authorList>
            <person name="Gilroy R."/>
            <person name="Ravi A."/>
            <person name="Getino M."/>
            <person name="Pursley I."/>
            <person name="Horton D.L."/>
            <person name="Alikhan N.F."/>
            <person name="Baker D."/>
            <person name="Gharbi K."/>
            <person name="Hall N."/>
            <person name="Watson M."/>
            <person name="Adriaenssens E.M."/>
            <person name="Foster-Nyarko E."/>
            <person name="Jarju S."/>
            <person name="Secka A."/>
            <person name="Antonio M."/>
            <person name="Oren A."/>
            <person name="Chaudhuri R.R."/>
            <person name="La Ragione R."/>
            <person name="Hildebrand F."/>
            <person name="Pallen M.J."/>
        </authorList>
    </citation>
    <scope>NUCLEOTIDE SEQUENCE</scope>
    <source>
        <strain evidence="1">G3-2149</strain>
    </source>
</reference>
<proteinExistence type="predicted"/>
<evidence type="ECO:0000313" key="2">
    <source>
        <dbReference type="Proteomes" id="UP000823865"/>
    </source>
</evidence>
<reference evidence="1" key="2">
    <citation type="submission" date="2021-04" db="EMBL/GenBank/DDBJ databases">
        <authorList>
            <person name="Gilroy R."/>
        </authorList>
    </citation>
    <scope>NUCLEOTIDE SEQUENCE</scope>
    <source>
        <strain evidence="1">G3-2149</strain>
    </source>
</reference>
<dbReference type="Gene3D" id="3.60.21.10">
    <property type="match status" value="1"/>
</dbReference>
<sequence length="68" mass="7937">MTILHLSDTHSQHRRLTKLPDADVIIHSSDFTMAGAEQEVFDFINWFYDLPYHYIFSLQGTMTIVCSM</sequence>
<dbReference type="SUPFAM" id="SSF56300">
    <property type="entry name" value="Metallo-dependent phosphatases"/>
    <property type="match status" value="1"/>
</dbReference>
<dbReference type="PANTHER" id="PTHR12905">
    <property type="entry name" value="METALLOPHOSPHOESTERASE"/>
    <property type="match status" value="1"/>
</dbReference>
<dbReference type="Proteomes" id="UP000823865">
    <property type="component" value="Unassembled WGS sequence"/>
</dbReference>
<organism evidence="1 2">
    <name type="scientific">Candidatus Paraprevotella stercoravium</name>
    <dbReference type="NCBI Taxonomy" id="2838725"/>
    <lineage>
        <taxon>Bacteria</taxon>
        <taxon>Pseudomonadati</taxon>
        <taxon>Bacteroidota</taxon>
        <taxon>Bacteroidia</taxon>
        <taxon>Bacteroidales</taxon>
        <taxon>Prevotellaceae</taxon>
        <taxon>Paraprevotella</taxon>
    </lineage>
</organism>
<protein>
    <recommendedName>
        <fullName evidence="3">Calcineurin-like phosphoesterase domain-containing protein</fullName>
    </recommendedName>
</protein>
<dbReference type="EMBL" id="JAHLFU010000077">
    <property type="protein sequence ID" value="MBU3852973.1"/>
    <property type="molecule type" value="Genomic_DNA"/>
</dbReference>
<gene>
    <name evidence="1" type="ORF">H9789_03995</name>
</gene>
<accession>A0A9E2L739</accession>
<name>A0A9E2L739_9BACT</name>
<evidence type="ECO:0008006" key="3">
    <source>
        <dbReference type="Google" id="ProtNLM"/>
    </source>
</evidence>
<dbReference type="AlphaFoldDB" id="A0A9E2L739"/>
<evidence type="ECO:0000313" key="1">
    <source>
        <dbReference type="EMBL" id="MBU3852973.1"/>
    </source>
</evidence>